<reference evidence="2" key="2">
    <citation type="journal article" date="2023" name="Food Microbiol.">
        <title>Evaluation of the fermentation potential of lactic acid bacteria isolated from herbs, fruits and vegetables as starter cultures in nut-based milk alternatives.</title>
        <authorList>
            <person name="Huang W."/>
            <person name="Dong A."/>
            <person name="Pham H.T."/>
            <person name="Zhou C."/>
            <person name="Huo Z."/>
            <person name="Watjen A.P."/>
            <person name="Prakash S."/>
            <person name="Bang-Berthelsen C.H."/>
            <person name="Turner M.S."/>
        </authorList>
    </citation>
    <scope>NUCLEOTIDE SEQUENCE</scope>
    <source>
        <strain evidence="2">3</strain>
    </source>
</reference>
<protein>
    <recommendedName>
        <fullName evidence="4">Lipoprotein</fullName>
    </recommendedName>
</protein>
<proteinExistence type="predicted"/>
<dbReference type="EMBL" id="JAOWLY010000010">
    <property type="protein sequence ID" value="MDG4984550.1"/>
    <property type="molecule type" value="Genomic_DNA"/>
</dbReference>
<gene>
    <name evidence="2" type="ORF">OGZ51_10375</name>
</gene>
<dbReference type="PROSITE" id="PS51257">
    <property type="entry name" value="PROKAR_LIPOPROTEIN"/>
    <property type="match status" value="1"/>
</dbReference>
<comment type="caution">
    <text evidence="2">The sequence shown here is derived from an EMBL/GenBank/DDBJ whole genome shotgun (WGS) entry which is preliminary data.</text>
</comment>
<evidence type="ECO:0008006" key="4">
    <source>
        <dbReference type="Google" id="ProtNLM"/>
    </source>
</evidence>
<reference evidence="2" key="1">
    <citation type="submission" date="2022-10" db="EMBL/GenBank/DDBJ databases">
        <authorList>
            <person name="Turner M.S."/>
            <person name="Huang W."/>
        </authorList>
    </citation>
    <scope>NUCLEOTIDE SEQUENCE</scope>
    <source>
        <strain evidence="2">3</strain>
    </source>
</reference>
<feature type="chain" id="PRO_5040843147" description="Lipoprotein" evidence="1">
    <location>
        <begin position="22"/>
        <end position="146"/>
    </location>
</feature>
<feature type="signal peptide" evidence="1">
    <location>
        <begin position="1"/>
        <end position="21"/>
    </location>
</feature>
<evidence type="ECO:0000313" key="2">
    <source>
        <dbReference type="EMBL" id="MDG4984550.1"/>
    </source>
</evidence>
<name>A0A9X4NI91_9LACT</name>
<dbReference type="AlphaFoldDB" id="A0A9X4NI91"/>
<evidence type="ECO:0000313" key="3">
    <source>
        <dbReference type="Proteomes" id="UP001152614"/>
    </source>
</evidence>
<dbReference type="Proteomes" id="UP001152614">
    <property type="component" value="Unassembled WGS sequence"/>
</dbReference>
<sequence>MKKISLFTLFLSLFMVLGACNKTKDTNKPLTQLEQFNIATKPAQDNYEELKSIFGKNTSYEVGGVPVGSKKTNEYELILKLEQVSPMTQQSFDEIKVKIRPYSDKILNKMKAVGIKHPVLNLRILDKNGNPFEGSEHLVTTFSLTP</sequence>
<dbReference type="RefSeq" id="WP_278229167.1">
    <property type="nucleotide sequence ID" value="NZ_JAOWLY010000010.1"/>
</dbReference>
<accession>A0A9X4NI91</accession>
<organism evidence="2 3">
    <name type="scientific">Lactococcus lactis</name>
    <dbReference type="NCBI Taxonomy" id="1358"/>
    <lineage>
        <taxon>Bacteria</taxon>
        <taxon>Bacillati</taxon>
        <taxon>Bacillota</taxon>
        <taxon>Bacilli</taxon>
        <taxon>Lactobacillales</taxon>
        <taxon>Streptococcaceae</taxon>
        <taxon>Lactococcus</taxon>
    </lineage>
</organism>
<keyword evidence="1" id="KW-0732">Signal</keyword>
<evidence type="ECO:0000256" key="1">
    <source>
        <dbReference type="SAM" id="SignalP"/>
    </source>
</evidence>